<dbReference type="Proteomes" id="UP000257084">
    <property type="component" value="Chromosome"/>
</dbReference>
<name>A0A346E0C4_9PROT</name>
<gene>
    <name evidence="1" type="ORF">C9I84_022</name>
</gene>
<evidence type="ECO:0000313" key="2">
    <source>
        <dbReference type="Proteomes" id="UP000257084"/>
    </source>
</evidence>
<dbReference type="KEGG" id="vfg:C9I84_022"/>
<reference evidence="1 2" key="1">
    <citation type="submission" date="2018-03" db="EMBL/GenBank/DDBJ databases">
        <title>A parallel universe: an anciently diverged bacterial symbiosis in a Hawaiian planthopper (Hemiptera: Cixiidae) reveals rearranged nutritional responsibilities.</title>
        <authorList>
            <person name="Bennett G."/>
            <person name="Mao M."/>
        </authorList>
    </citation>
    <scope>NUCLEOTIDE SEQUENCE [LARGE SCALE GENOMIC DNA]</scope>
    <source>
        <strain evidence="1 2">OLIH</strain>
    </source>
</reference>
<proteinExistence type="predicted"/>
<organism evidence="1 2">
    <name type="scientific">Candidatus Vidania fulgoroideorum</name>
    <dbReference type="NCBI Taxonomy" id="881286"/>
    <lineage>
        <taxon>Bacteria</taxon>
        <taxon>Pseudomonadati</taxon>
        <taxon>Pseudomonadota</taxon>
        <taxon>Betaproteobacteria</taxon>
        <taxon>Candidatus Vidania</taxon>
    </lineage>
</organism>
<evidence type="ECO:0000313" key="1">
    <source>
        <dbReference type="EMBL" id="AXN02429.1"/>
    </source>
</evidence>
<dbReference type="AlphaFoldDB" id="A0A346E0C4"/>
<sequence>MKKSDKMLSYLIKDYLKNFERNKKYTINFGNNKTIEYLFKKRIIENKKNYIFNSKSLNKRFKNKKKNTNNIDLYIGFINLNLENFYVSFGNKNFVYENISCKNSKKRIFFLKNSNEKKFFSEINLSLFHSIKKNKNIGIKSNFVINNKKKNIKYNNNLLLINTFKNEKDIILYNFFRETLEIYSNSYLKKDKKDVVYYINDCKISLYKNK</sequence>
<protein>
    <submittedName>
        <fullName evidence="1">Uncharacterized protein</fullName>
    </submittedName>
</protein>
<accession>A0A346E0C4</accession>
<keyword evidence="2" id="KW-1185">Reference proteome</keyword>
<dbReference type="EMBL" id="CP028360">
    <property type="protein sequence ID" value="AXN02429.1"/>
    <property type="molecule type" value="Genomic_DNA"/>
</dbReference>